<keyword evidence="1" id="KW-1133">Transmembrane helix</keyword>
<evidence type="ECO:0000313" key="4">
    <source>
        <dbReference type="Proteomes" id="UP000265557"/>
    </source>
</evidence>
<dbReference type="AlphaFoldDB" id="A0A1I7ALX6"/>
<gene>
    <name evidence="2" type="ORF">MESMT1_2297</name>
    <name evidence="3" type="ORF">SAMN02910340_02235</name>
</gene>
<dbReference type="RefSeq" id="WP_231588182.1">
    <property type="nucleotide sequence ID" value="NZ_FPAO01000009.1"/>
</dbReference>
<keyword evidence="5" id="KW-1185">Reference proteome</keyword>
<dbReference type="Proteomes" id="UP000265557">
    <property type="component" value="Chromosome"/>
</dbReference>
<dbReference type="EMBL" id="AP017646">
    <property type="protein sequence ID" value="BAW30227.1"/>
    <property type="molecule type" value="Genomic_DNA"/>
</dbReference>
<dbReference type="EMBL" id="FPAO01000009">
    <property type="protein sequence ID" value="SFT75948.1"/>
    <property type="molecule type" value="Genomic_DNA"/>
</dbReference>
<accession>A0A3G9CYZ0</accession>
<dbReference type="GeneID" id="75279330"/>
<feature type="transmembrane region" description="Helical" evidence="1">
    <location>
        <begin position="32"/>
        <end position="51"/>
    </location>
</feature>
<evidence type="ECO:0000313" key="3">
    <source>
        <dbReference type="EMBL" id="SFT75948.1"/>
    </source>
</evidence>
<organism evidence="3 5">
    <name type="scientific">Methanosarcina thermophila</name>
    <dbReference type="NCBI Taxonomy" id="2210"/>
    <lineage>
        <taxon>Archaea</taxon>
        <taxon>Methanobacteriati</taxon>
        <taxon>Methanobacteriota</taxon>
        <taxon>Stenosarchaea group</taxon>
        <taxon>Methanomicrobia</taxon>
        <taxon>Methanosarcinales</taxon>
        <taxon>Methanosarcinaceae</taxon>
        <taxon>Methanosarcina</taxon>
    </lineage>
</organism>
<keyword evidence="1" id="KW-0812">Transmembrane</keyword>
<name>A0A1I7ALX6_METTE</name>
<evidence type="ECO:0000313" key="2">
    <source>
        <dbReference type="EMBL" id="BAW30227.1"/>
    </source>
</evidence>
<dbReference type="Proteomes" id="UP000323733">
    <property type="component" value="Unassembled WGS sequence"/>
</dbReference>
<protein>
    <submittedName>
        <fullName evidence="3">Formylmethanofuran dehydrogenase subunit E</fullName>
    </submittedName>
</protein>
<reference evidence="2 4" key="1">
    <citation type="submission" date="2016-09" db="EMBL/GenBank/DDBJ databases">
        <title>Complete Genome Sequence of Methanosarcina thermophila MT-1.</title>
        <authorList>
            <person name="Kouzuma A."/>
        </authorList>
    </citation>
    <scope>NUCLEOTIDE SEQUENCE [LARGE SCALE GENOMIC DNA]</scope>
    <source>
        <strain evidence="2 4">MT-1</strain>
    </source>
</reference>
<proteinExistence type="predicted"/>
<reference evidence="3 5" key="2">
    <citation type="submission" date="2016-10" db="EMBL/GenBank/DDBJ databases">
        <authorList>
            <person name="Varghese N."/>
            <person name="Submissions S."/>
        </authorList>
    </citation>
    <scope>NUCLEOTIDE SEQUENCE [LARGE SCALE GENOMIC DNA]</scope>
    <source>
        <strain evidence="3 5">DSM 11855</strain>
    </source>
</reference>
<accession>A0A1I7ALX6</accession>
<sequence>MHKNSQLEKENIEAIMKQIKDPELLSQIEKVIPFHGFLTFGALIGIQISILQKKHSMSARGSAYMWPPRLKAACLTHSRSLLVLQSEMEG</sequence>
<evidence type="ECO:0000256" key="1">
    <source>
        <dbReference type="SAM" id="Phobius"/>
    </source>
</evidence>
<keyword evidence="1" id="KW-0472">Membrane</keyword>
<evidence type="ECO:0000313" key="5">
    <source>
        <dbReference type="Proteomes" id="UP000323733"/>
    </source>
</evidence>